<dbReference type="Proteomes" id="UP000239759">
    <property type="component" value="Unassembled WGS sequence"/>
</dbReference>
<dbReference type="RefSeq" id="WP_104030806.1">
    <property type="nucleotide sequence ID" value="NZ_JANSGW010000012.1"/>
</dbReference>
<feature type="chain" id="PRO_5042799000" evidence="2">
    <location>
        <begin position="29"/>
        <end position="271"/>
    </location>
</feature>
<organism evidence="5 6">
    <name type="scientific">Brevibacillus laterosporus</name>
    <name type="common">Bacillus laterosporus</name>
    <dbReference type="NCBI Taxonomy" id="1465"/>
    <lineage>
        <taxon>Bacteria</taxon>
        <taxon>Bacillati</taxon>
        <taxon>Bacillota</taxon>
        <taxon>Bacilli</taxon>
        <taxon>Bacillales</taxon>
        <taxon>Paenibacillaceae</taxon>
        <taxon>Brevibacillus</taxon>
    </lineage>
</organism>
<keyword evidence="2" id="KW-0732">Signal</keyword>
<dbReference type="EMBL" id="PRKQ01000003">
    <property type="protein sequence ID" value="PPB10763.1"/>
    <property type="molecule type" value="Genomic_DNA"/>
</dbReference>
<evidence type="ECO:0000256" key="2">
    <source>
        <dbReference type="SAM" id="SignalP"/>
    </source>
</evidence>
<dbReference type="SUPFAM" id="SSF55797">
    <property type="entry name" value="PR-1-like"/>
    <property type="match status" value="1"/>
</dbReference>
<dbReference type="AlphaFoldDB" id="A0AAP8QFH3"/>
<dbReference type="InterPro" id="IPR035940">
    <property type="entry name" value="CAP_sf"/>
</dbReference>
<dbReference type="PANTHER" id="PTHR31157">
    <property type="entry name" value="SCP DOMAIN-CONTAINING PROTEIN"/>
    <property type="match status" value="1"/>
</dbReference>
<protein>
    <submittedName>
        <fullName evidence="4">CAP domain-containing protein</fullName>
    </submittedName>
    <submittedName>
        <fullName evidence="5">Serine protease</fullName>
    </submittedName>
</protein>
<dbReference type="CDD" id="cd05379">
    <property type="entry name" value="CAP_bacterial"/>
    <property type="match status" value="1"/>
</dbReference>
<keyword evidence="5" id="KW-0645">Protease</keyword>
<dbReference type="Pfam" id="PF00188">
    <property type="entry name" value="CAP"/>
    <property type="match status" value="1"/>
</dbReference>
<feature type="compositionally biased region" description="Basic and acidic residues" evidence="1">
    <location>
        <begin position="101"/>
        <end position="146"/>
    </location>
</feature>
<evidence type="ECO:0000259" key="3">
    <source>
        <dbReference type="Pfam" id="PF00188"/>
    </source>
</evidence>
<feature type="region of interest" description="Disordered" evidence="1">
    <location>
        <begin position="101"/>
        <end position="150"/>
    </location>
</feature>
<dbReference type="PANTHER" id="PTHR31157:SF1">
    <property type="entry name" value="SCP DOMAIN-CONTAINING PROTEIN"/>
    <property type="match status" value="1"/>
</dbReference>
<accession>A0AAP8QFH3</accession>
<evidence type="ECO:0000313" key="5">
    <source>
        <dbReference type="EMBL" id="PPB10763.1"/>
    </source>
</evidence>
<dbReference type="EMBL" id="JAPTNE010000012">
    <property type="protein sequence ID" value="MCZ0807342.1"/>
    <property type="molecule type" value="Genomic_DNA"/>
</dbReference>
<evidence type="ECO:0000256" key="1">
    <source>
        <dbReference type="SAM" id="MobiDB-lite"/>
    </source>
</evidence>
<dbReference type="GO" id="GO:0006508">
    <property type="term" value="P:proteolysis"/>
    <property type="evidence" value="ECO:0007669"/>
    <property type="project" value="UniProtKB-KW"/>
</dbReference>
<evidence type="ECO:0000313" key="6">
    <source>
        <dbReference type="Proteomes" id="UP000239759"/>
    </source>
</evidence>
<reference evidence="4" key="2">
    <citation type="submission" date="2022-09" db="EMBL/GenBank/DDBJ databases">
        <title>Genome analysis and characterization of larvicidal activity of Brevibacillus strains.</title>
        <authorList>
            <person name="Patrusheva E.V."/>
            <person name="Izotova A.O."/>
            <person name="Toshchakov S.V."/>
            <person name="Sineoky S.P."/>
        </authorList>
    </citation>
    <scope>NUCLEOTIDE SEQUENCE</scope>
    <source>
        <strain evidence="4">VKPM_B-13247</strain>
    </source>
</reference>
<proteinExistence type="predicted"/>
<sequence length="271" mass="29979">MKKKWMSKTVFALAVGMAVSGIATSAFAASPDCTVKKLPIQKGTANLDLNALSDLLKQKQGNSKDCLPTDVLNSFLNQNSDKGKSIVDQLKNIEDCDIELPSKSKGKDRWADKETSKKDSDKASVDEQKKPSIKEPVKDSDSKENVSSEASAMVNEVVDIVNQERAKAGLKPLSMDKELSKMATDKAKDMAQNNYFDHDSPTFGSPFDMMKQYDISFRTAGENIAEGQRSAEEVMKDWMGSDGHRRNIMDSSFTKIGVGYYNGYWVQEFIG</sequence>
<name>A0AAP8QFH3_BRELA</name>
<evidence type="ECO:0000313" key="4">
    <source>
        <dbReference type="EMBL" id="MCZ0807342.1"/>
    </source>
</evidence>
<feature type="domain" description="SCP" evidence="3">
    <location>
        <begin position="159"/>
        <end position="268"/>
    </location>
</feature>
<comment type="caution">
    <text evidence="5">The sequence shown here is derived from an EMBL/GenBank/DDBJ whole genome shotgun (WGS) entry which is preliminary data.</text>
</comment>
<reference evidence="5 6" key="1">
    <citation type="submission" date="2018-02" db="EMBL/GenBank/DDBJ databases">
        <title>Comparative analysis of genomes of three Brevibacillus laterosporus strains producers of potent antimicrobials isolated from silage.</title>
        <authorList>
            <person name="Kojic M."/>
            <person name="Miljkovic M."/>
            <person name="Studholme D."/>
            <person name="Filipic B."/>
        </authorList>
    </citation>
    <scope>NUCLEOTIDE SEQUENCE [LARGE SCALE GENOMIC DNA]</scope>
    <source>
        <strain evidence="5 6">BGSP11</strain>
    </source>
</reference>
<dbReference type="Proteomes" id="UP001077662">
    <property type="component" value="Unassembled WGS sequence"/>
</dbReference>
<feature type="signal peptide" evidence="2">
    <location>
        <begin position="1"/>
        <end position="28"/>
    </location>
</feature>
<dbReference type="Gene3D" id="3.40.33.10">
    <property type="entry name" value="CAP"/>
    <property type="match status" value="1"/>
</dbReference>
<dbReference type="GO" id="GO:0008233">
    <property type="term" value="F:peptidase activity"/>
    <property type="evidence" value="ECO:0007669"/>
    <property type="project" value="UniProtKB-KW"/>
</dbReference>
<keyword evidence="5" id="KW-0378">Hydrolase</keyword>
<gene>
    <name evidence="5" type="ORF">C4A77_03810</name>
    <name evidence="4" type="ORF">O0554_10495</name>
</gene>
<dbReference type="InterPro" id="IPR014044">
    <property type="entry name" value="CAP_dom"/>
</dbReference>